<accession>A0A108TB21</accession>
<feature type="domain" description="Putative carbohydrate metabolism" evidence="1">
    <location>
        <begin position="604"/>
        <end position="720"/>
    </location>
</feature>
<evidence type="ECO:0000313" key="2">
    <source>
        <dbReference type="EMBL" id="KWR56706.1"/>
    </source>
</evidence>
<sequence length="823" mass="90943">MGKKYTTFLTLFTVICITLTGCERENEQTANQGRLNLKLAVDTNVENMVTRATADEETLPDINDFSIAVLQNNNVQLTWNRYADFTDGTEIAAGNYTLKATYGNIETQGFEAPYYEGAKEFSIKKNESTNISVICYLANVKVTTEYTELFKKYFTDYTVNIRPAGSTDISFDKNETRAAYVKPGKISIYLSGSKQQGNKVTFEAATIENAKARQHYRLKFDVQAGGTELDVSFTDETERVPITIDISDDALNTQPPFFTPTGFESGVARELTEWTEPESPLSALLTARGGISKCVLTTRSPSLLSKGWPAEIDLVNPEPGMLTTLQDLGLELKGLSANVDKMAILDFTKVLVNISHSETNEENTFTLTATDKLSKVNKEPLVLKIKSLPNGFDVAKPMNAERGSTTILLTVILKGDISKVSYQYQAYGYWQPLVPTSIESDKDTHQVTITFKDGLQEPQQIKVIAGDKEKTVTVGIGESSCSLTAPEGDVWAKKATLYLVGDTEGTTEYLKTVKDITVKCRKASGDWFSPSQEKIKNAVEVSGLEPGTDYIFKAVIDGTNTITVKNEVSVKTEEALQIPNSGFEDWHTDSDTRWSAGTFGDFTHYFYYPYTKGATDIWWNTNNKYSQAWVVAPVQTTTCPAVIYVKDAKSGAKAAEIHTAGSGGGYSSTPVTMYPEGAKAGRLFIGTYNWSDKKETVTTGHPFTSRPYGMKFWYKYTPYQTDNFKVEIEIRSGNKVIAGGSYISEAASSADSEYQEAYINLDYQGNMEKATDIYVNILSTTKTSFGSDDLQKAGTIDLTDCATGWTTHLGSRLKIDDLELIYE</sequence>
<name>A0A108TB21_BACSE</name>
<dbReference type="PATRIC" id="fig|46506.5.peg.1092"/>
<gene>
    <name evidence="2" type="ORF">AA415_01017</name>
</gene>
<dbReference type="Gene3D" id="2.60.120.890">
    <property type="entry name" value="BT2081, beta-jelly-roll domain"/>
    <property type="match status" value="1"/>
</dbReference>
<reference evidence="2 3" key="1">
    <citation type="journal article" date="2016" name="BMC Genomics">
        <title>Type VI secretion systems of human gut Bacteroidales segregate into three genetic architectures, two of which are contained on mobile genetic elements.</title>
        <authorList>
            <person name="Coyne M.J."/>
            <person name="Roelofs K.G."/>
            <person name="Comstock L.E."/>
        </authorList>
    </citation>
    <scope>NUCLEOTIDE SEQUENCE [LARGE SCALE GENOMIC DNA]</scope>
    <source>
        <strain evidence="2 3">CL09T03C01</strain>
    </source>
</reference>
<comment type="caution">
    <text evidence="2">The sequence shown here is derived from an EMBL/GenBank/DDBJ whole genome shotgun (WGS) entry which is preliminary data.</text>
</comment>
<dbReference type="InterPro" id="IPR038653">
    <property type="entry name" value="Put_CMD_sf"/>
</dbReference>
<proteinExistence type="predicted"/>
<dbReference type="Proteomes" id="UP000056419">
    <property type="component" value="Unassembled WGS sequence"/>
</dbReference>
<dbReference type="Pfam" id="PF14900">
    <property type="entry name" value="DUF4493"/>
    <property type="match status" value="1"/>
</dbReference>
<dbReference type="InterPro" id="IPR025112">
    <property type="entry name" value="PCMD"/>
</dbReference>
<keyword evidence="3" id="KW-1185">Reference proteome</keyword>
<dbReference type="PROSITE" id="PS51257">
    <property type="entry name" value="PROKAR_LIPOPROTEIN"/>
    <property type="match status" value="1"/>
</dbReference>
<evidence type="ECO:0000313" key="3">
    <source>
        <dbReference type="Proteomes" id="UP000056419"/>
    </source>
</evidence>
<dbReference type="RefSeq" id="WP_060385458.1">
    <property type="nucleotide sequence ID" value="NZ_LRGC01000003.1"/>
</dbReference>
<dbReference type="Pfam" id="PF13201">
    <property type="entry name" value="PCMD"/>
    <property type="match status" value="1"/>
</dbReference>
<protein>
    <recommendedName>
        <fullName evidence="1">Putative carbohydrate metabolism domain-containing protein</fullName>
    </recommendedName>
</protein>
<evidence type="ECO:0000259" key="1">
    <source>
        <dbReference type="Pfam" id="PF13201"/>
    </source>
</evidence>
<dbReference type="AlphaFoldDB" id="A0A108TB21"/>
<dbReference type="STRING" id="46506.AA415_01017"/>
<dbReference type="InterPro" id="IPR027840">
    <property type="entry name" value="DUF4493"/>
</dbReference>
<dbReference type="EMBL" id="LRGC01000003">
    <property type="protein sequence ID" value="KWR56706.1"/>
    <property type="molecule type" value="Genomic_DNA"/>
</dbReference>
<organism evidence="2 3">
    <name type="scientific">Bacteroides stercoris</name>
    <dbReference type="NCBI Taxonomy" id="46506"/>
    <lineage>
        <taxon>Bacteria</taxon>
        <taxon>Pseudomonadati</taxon>
        <taxon>Bacteroidota</taxon>
        <taxon>Bacteroidia</taxon>
        <taxon>Bacteroidales</taxon>
        <taxon>Bacteroidaceae</taxon>
        <taxon>Bacteroides</taxon>
    </lineage>
</organism>